<gene>
    <name evidence="14" type="ORF">K7X08_014309</name>
</gene>
<keyword evidence="6" id="KW-0949">S-adenosyl-L-methionine</keyword>
<dbReference type="Gene3D" id="3.40.50.1260">
    <property type="entry name" value="Phosphoglycerate kinase, N-terminal domain"/>
    <property type="match status" value="2"/>
</dbReference>
<keyword evidence="15" id="KW-1185">Reference proteome</keyword>
<evidence type="ECO:0000256" key="3">
    <source>
        <dbReference type="ARBA" id="ARBA00008982"/>
    </source>
</evidence>
<evidence type="ECO:0000256" key="8">
    <source>
        <dbReference type="ARBA" id="ARBA00022741"/>
    </source>
</evidence>
<comment type="catalytic activity">
    <reaction evidence="1">
        <text>guanosine(46) in tRNA + S-adenosyl-L-methionine = N(7)-methylguanosine(46) in tRNA + S-adenosyl-L-homocysteine</text>
        <dbReference type="Rhea" id="RHEA:42708"/>
        <dbReference type="Rhea" id="RHEA-COMP:10188"/>
        <dbReference type="Rhea" id="RHEA-COMP:10189"/>
        <dbReference type="ChEBI" id="CHEBI:57856"/>
        <dbReference type="ChEBI" id="CHEBI:59789"/>
        <dbReference type="ChEBI" id="CHEBI:74269"/>
        <dbReference type="ChEBI" id="CHEBI:74480"/>
        <dbReference type="EC" id="2.1.1.33"/>
    </reaction>
</comment>
<dbReference type="AlphaFoldDB" id="A0A9Q1LJK9"/>
<dbReference type="PROSITE" id="PS51625">
    <property type="entry name" value="SAM_MT_TRMB"/>
    <property type="match status" value="1"/>
</dbReference>
<dbReference type="InterPro" id="IPR001576">
    <property type="entry name" value="Phosphoglycerate_kinase"/>
</dbReference>
<evidence type="ECO:0000256" key="9">
    <source>
        <dbReference type="ARBA" id="ARBA00022777"/>
    </source>
</evidence>
<dbReference type="SUPFAM" id="SSF53748">
    <property type="entry name" value="Phosphoglycerate kinase"/>
    <property type="match status" value="1"/>
</dbReference>
<keyword evidence="9 12" id="KW-0418">Kinase</keyword>
<evidence type="ECO:0000313" key="15">
    <source>
        <dbReference type="Proteomes" id="UP001152561"/>
    </source>
</evidence>
<dbReference type="GO" id="GO:0006094">
    <property type="term" value="P:gluconeogenesis"/>
    <property type="evidence" value="ECO:0007669"/>
    <property type="project" value="TreeGrafter"/>
</dbReference>
<evidence type="ECO:0000256" key="13">
    <source>
        <dbReference type="RuleBase" id="RU000696"/>
    </source>
</evidence>
<dbReference type="GO" id="GO:0008176">
    <property type="term" value="F:tRNA (guanine(46)-N7)-methyltransferase activity"/>
    <property type="evidence" value="ECO:0007669"/>
    <property type="project" value="UniProtKB-EC"/>
</dbReference>
<dbReference type="Pfam" id="PF00162">
    <property type="entry name" value="PGK"/>
    <property type="match status" value="1"/>
</dbReference>
<dbReference type="GO" id="GO:0004618">
    <property type="term" value="F:phosphoglycerate kinase activity"/>
    <property type="evidence" value="ECO:0007669"/>
    <property type="project" value="UniProtKB-EC"/>
</dbReference>
<dbReference type="GO" id="GO:0005524">
    <property type="term" value="F:ATP binding"/>
    <property type="evidence" value="ECO:0007669"/>
    <property type="project" value="UniProtKB-KW"/>
</dbReference>
<dbReference type="Gene3D" id="3.40.50.150">
    <property type="entry name" value="Vaccinia Virus protein VP39"/>
    <property type="match status" value="1"/>
</dbReference>
<keyword evidence="4" id="KW-0489">Methyltransferase</keyword>
<keyword evidence="8" id="KW-0547">Nucleotide-binding</keyword>
<name>A0A9Q1LJK9_9SOLA</name>
<dbReference type="InterPro" id="IPR003358">
    <property type="entry name" value="tRNA_(Gua-N-7)_MeTrfase_Trmb"/>
</dbReference>
<evidence type="ECO:0000256" key="4">
    <source>
        <dbReference type="ARBA" id="ARBA00022603"/>
    </source>
</evidence>
<dbReference type="GO" id="GO:0006096">
    <property type="term" value="P:glycolytic process"/>
    <property type="evidence" value="ECO:0007669"/>
    <property type="project" value="InterPro"/>
</dbReference>
<dbReference type="GO" id="GO:0005829">
    <property type="term" value="C:cytosol"/>
    <property type="evidence" value="ECO:0007669"/>
    <property type="project" value="TreeGrafter"/>
</dbReference>
<evidence type="ECO:0000256" key="10">
    <source>
        <dbReference type="ARBA" id="ARBA00022840"/>
    </source>
</evidence>
<keyword evidence="7" id="KW-0819">tRNA processing</keyword>
<dbReference type="EC" id="2.7.2.3" evidence="12"/>
<keyword evidence="10" id="KW-0067">ATP-binding</keyword>
<evidence type="ECO:0000256" key="1">
    <source>
        <dbReference type="ARBA" id="ARBA00000142"/>
    </source>
</evidence>
<organism evidence="14 15">
    <name type="scientific">Anisodus acutangulus</name>
    <dbReference type="NCBI Taxonomy" id="402998"/>
    <lineage>
        <taxon>Eukaryota</taxon>
        <taxon>Viridiplantae</taxon>
        <taxon>Streptophyta</taxon>
        <taxon>Embryophyta</taxon>
        <taxon>Tracheophyta</taxon>
        <taxon>Spermatophyta</taxon>
        <taxon>Magnoliopsida</taxon>
        <taxon>eudicotyledons</taxon>
        <taxon>Gunneridae</taxon>
        <taxon>Pentapetalae</taxon>
        <taxon>asterids</taxon>
        <taxon>lamiids</taxon>
        <taxon>Solanales</taxon>
        <taxon>Solanaceae</taxon>
        <taxon>Solanoideae</taxon>
        <taxon>Hyoscyameae</taxon>
        <taxon>Anisodus</taxon>
    </lineage>
</organism>
<dbReference type="PANTHER" id="PTHR11406">
    <property type="entry name" value="PHOSPHOGLYCERATE KINASE"/>
    <property type="match status" value="1"/>
</dbReference>
<dbReference type="SUPFAM" id="SSF53335">
    <property type="entry name" value="S-adenosyl-L-methionine-dependent methyltransferases"/>
    <property type="match status" value="1"/>
</dbReference>
<comment type="cofactor">
    <cofactor evidence="2">
        <name>Mg(2+)</name>
        <dbReference type="ChEBI" id="CHEBI:18420"/>
    </cofactor>
</comment>
<evidence type="ECO:0000256" key="6">
    <source>
        <dbReference type="ARBA" id="ARBA00022691"/>
    </source>
</evidence>
<dbReference type="PRINTS" id="PR00477">
    <property type="entry name" value="PHGLYCKINASE"/>
</dbReference>
<dbReference type="GO" id="GO:0043531">
    <property type="term" value="F:ADP binding"/>
    <property type="evidence" value="ECO:0007669"/>
    <property type="project" value="TreeGrafter"/>
</dbReference>
<dbReference type="InterPro" id="IPR036043">
    <property type="entry name" value="Phosphoglycerate_kinase_sf"/>
</dbReference>
<dbReference type="FunFam" id="3.40.50.150:FF:000194">
    <property type="entry name" value="Phosphoglycerate kinase"/>
    <property type="match status" value="1"/>
</dbReference>
<evidence type="ECO:0000256" key="7">
    <source>
        <dbReference type="ARBA" id="ARBA00022694"/>
    </source>
</evidence>
<sequence>MSGVLNLFLGYPRISYFNNGCTMFQYLQQIRPRLSYGKSFAVQKCKKVQYLPKALNLELVDNADLHSFRDEAEACDGRDSDILPHVQTLRNFPGEELTGKVVMVRLDLTILVREKKKRQSPAARVISTIKYLHKAGAKLILISSWSPRADSRLLKLERIAEFLSSELELKVIPVELGSGFEHSQMEDRHKSDILLLENLSQFKQEQANCSEFARRLSSGVDIFVNDAFYQSHKILASNVGITSFCYASIAGFHFDEGMSQLKKIIEMNKRPYYAIIGGDNLAGKTSALQFLASRCDGLVFVGDAAFQIMHAFGLPVPTELVEQESLEVAHMLVEAAKARGVQIILPKDFSCLSDHYPLQMKIFPANHIMDGWKPVDVGPNTLEEMLPVLSRCKKILWIGAVKFGSSNQESAGASKLAVMLYNLSKKNCDLIVVGKQACETFVGKSSYVTADMIENASIVWEFLKGRKLHGLLALDRAYPFELNWNGIYANTILPLVVDVGSGNGLFLSRMAKMRRDWNFLGMELNEKLVSRCLDHVSQSGMSNGYFIPTNATSTFRSIVSSYPGDLVLVSIQCPNPDFKKTEHRWRMVQRSLVVAIADLLASNGKVFLQSDVKEVAVRMKEEFMKYGKGKLTVVLNSEDSTSHRDGWLKENPFGIRSDWEQHVIDRGAPMTSTDQVVVEWLFFSLREEYRTSCLLLGVSSLVTDLYANRCTKVRVQAVLNISQ</sequence>
<keyword evidence="5 12" id="KW-0808">Transferase</keyword>
<proteinExistence type="inferred from homology"/>
<dbReference type="CDD" id="cd02440">
    <property type="entry name" value="AdoMet_MTases"/>
    <property type="match status" value="1"/>
</dbReference>
<comment type="catalytic activity">
    <reaction evidence="12">
        <text>(2R)-3-phosphoglycerate + ATP = (2R)-3-phospho-glyceroyl phosphate + ADP</text>
        <dbReference type="Rhea" id="RHEA:14801"/>
        <dbReference type="ChEBI" id="CHEBI:30616"/>
        <dbReference type="ChEBI" id="CHEBI:57604"/>
        <dbReference type="ChEBI" id="CHEBI:58272"/>
        <dbReference type="ChEBI" id="CHEBI:456216"/>
        <dbReference type="EC" id="2.7.2.3"/>
    </reaction>
</comment>
<evidence type="ECO:0000313" key="14">
    <source>
        <dbReference type="EMBL" id="KAJ8537769.1"/>
    </source>
</evidence>
<reference evidence="15" key="1">
    <citation type="journal article" date="2023" name="Proc. Natl. Acad. Sci. U.S.A.">
        <title>Genomic and structural basis for evolution of tropane alkaloid biosynthesis.</title>
        <authorList>
            <person name="Wanga Y.-J."/>
            <person name="Taina T."/>
            <person name="Yua J.-Y."/>
            <person name="Lia J."/>
            <person name="Xua B."/>
            <person name="Chenc J."/>
            <person name="D'Auriad J.C."/>
            <person name="Huanga J.-P."/>
            <person name="Huanga S.-X."/>
        </authorList>
    </citation>
    <scope>NUCLEOTIDE SEQUENCE [LARGE SCALE GENOMIC DNA]</scope>
    <source>
        <strain evidence="15">cv. KIB-2019</strain>
    </source>
</reference>
<keyword evidence="11" id="KW-0460">Magnesium</keyword>
<evidence type="ECO:0000256" key="5">
    <source>
        <dbReference type="ARBA" id="ARBA00022679"/>
    </source>
</evidence>
<comment type="similarity">
    <text evidence="3 12">Belongs to the phosphoglycerate kinase family.</text>
</comment>
<dbReference type="Pfam" id="PF02390">
    <property type="entry name" value="Methyltransf_4"/>
    <property type="match status" value="1"/>
</dbReference>
<dbReference type="OrthoDB" id="275353at2759"/>
<accession>A0A9Q1LJK9</accession>
<comment type="subunit">
    <text evidence="13">Monomer.</text>
</comment>
<protein>
    <recommendedName>
        <fullName evidence="12">Phosphoglycerate kinase</fullName>
        <ecNumber evidence="12">2.7.2.3</ecNumber>
    </recommendedName>
</protein>
<evidence type="ECO:0000256" key="11">
    <source>
        <dbReference type="ARBA" id="ARBA00022842"/>
    </source>
</evidence>
<evidence type="ECO:0000256" key="2">
    <source>
        <dbReference type="ARBA" id="ARBA00001946"/>
    </source>
</evidence>
<comment type="caution">
    <text evidence="14">The sequence shown here is derived from an EMBL/GenBank/DDBJ whole genome shotgun (WGS) entry which is preliminary data.</text>
</comment>
<dbReference type="Proteomes" id="UP001152561">
    <property type="component" value="Unassembled WGS sequence"/>
</dbReference>
<dbReference type="EMBL" id="JAJAGQ010000017">
    <property type="protein sequence ID" value="KAJ8537769.1"/>
    <property type="molecule type" value="Genomic_DNA"/>
</dbReference>
<dbReference type="InterPro" id="IPR015824">
    <property type="entry name" value="Phosphoglycerate_kinase_N"/>
</dbReference>
<dbReference type="InterPro" id="IPR029063">
    <property type="entry name" value="SAM-dependent_MTases_sf"/>
</dbReference>
<evidence type="ECO:0000256" key="12">
    <source>
        <dbReference type="RuleBase" id="RU000532"/>
    </source>
</evidence>
<dbReference type="PANTHER" id="PTHR11406:SF32">
    <property type="entry name" value="PHOSPHOGLYCERATE KINASE"/>
    <property type="match status" value="1"/>
</dbReference>